<evidence type="ECO:0000256" key="2">
    <source>
        <dbReference type="ARBA" id="ARBA00022722"/>
    </source>
</evidence>
<feature type="region of interest" description="Disordered" evidence="6">
    <location>
        <begin position="1"/>
        <end position="25"/>
    </location>
</feature>
<dbReference type="HAMAP" id="MF_00378">
    <property type="entry name" value="Exonuc_7_L"/>
    <property type="match status" value="1"/>
</dbReference>
<keyword evidence="10" id="KW-1185">Reference proteome</keyword>
<dbReference type="OrthoDB" id="9802795at2"/>
<comment type="function">
    <text evidence="5">Bidirectionally degrades single-stranded DNA into large acid-insoluble oligonucleotides, which are then degraded further into small acid-soluble oligonucleotides.</text>
</comment>
<protein>
    <recommendedName>
        <fullName evidence="5">Exodeoxyribonuclease 7 large subunit</fullName>
        <ecNumber evidence="5">3.1.11.6</ecNumber>
    </recommendedName>
    <alternativeName>
        <fullName evidence="5">Exodeoxyribonuclease VII large subunit</fullName>
        <shortName evidence="5">Exonuclease VII large subunit</shortName>
    </alternativeName>
</protein>
<keyword evidence="3 5" id="KW-0378">Hydrolase</keyword>
<dbReference type="Pfam" id="PF02601">
    <property type="entry name" value="Exonuc_VII_L"/>
    <property type="match status" value="1"/>
</dbReference>
<evidence type="ECO:0000259" key="8">
    <source>
        <dbReference type="Pfam" id="PF13742"/>
    </source>
</evidence>
<evidence type="ECO:0000256" key="5">
    <source>
        <dbReference type="HAMAP-Rule" id="MF_00378"/>
    </source>
</evidence>
<dbReference type="GO" id="GO:0009318">
    <property type="term" value="C:exodeoxyribonuclease VII complex"/>
    <property type="evidence" value="ECO:0007669"/>
    <property type="project" value="UniProtKB-UniRule"/>
</dbReference>
<dbReference type="EC" id="3.1.11.6" evidence="5"/>
<dbReference type="PANTHER" id="PTHR30008:SF0">
    <property type="entry name" value="EXODEOXYRIBONUCLEASE 7 LARGE SUBUNIT"/>
    <property type="match status" value="1"/>
</dbReference>
<sequence length="557" mass="60539">MTQDFDGPAPSLPLVAPEPRPGSNLPEYTVGDLARRLKRSIEEEFGFVRVRGEISQPKKHSSGHCYLRLKDDTAVIEAVCWRGTMSKLAVKPEEGLEVIVTGRMTTYPGRSQYQLVIESMELAGEGALLKMLEERKRRLAAEGLFDPARKKPIPFLPAVIGVVTSPTGAVIRDILHRLNDRFPRHVLLWPVAVQGERAAAEVAAAIDGFNRLRAGGPVPRPELLIVARGGGSLEDLMAFNEEIVVRAAAASAIPLISAVGHETDTTLIDHASDRRAPTPTAAAEMAVPVRGELLAQVLDDERRLLASAGRLLSERRNRVEGLARGLGDPRALLDGHAQRLDDRAERLVLAAGALVERRRTRVGEAAARLRHPRDQLIQARQTLAGEARALDGALRHAVTMAEGRYQRVAGRLSLTPARHRLEDSARRLADLTPRLDRVFAATLETQARKLESLGQLLESYSHKSVLARGFVLVEDRDGKPITAARQTTAGQALTLRFGDDSRVGVTVAGDGAQTQAAPVVVASEAKAEPPEPKTEPKPEKKAESRKPRVPPTQGSLF</sequence>
<dbReference type="AlphaFoldDB" id="A0A3S0KAG7"/>
<keyword evidence="1 5" id="KW-0963">Cytoplasm</keyword>
<feature type="region of interest" description="Disordered" evidence="6">
    <location>
        <begin position="509"/>
        <end position="557"/>
    </location>
</feature>
<dbReference type="InterPro" id="IPR020579">
    <property type="entry name" value="Exonuc_VII_lsu_C"/>
</dbReference>
<gene>
    <name evidence="5" type="primary">xseA</name>
    <name evidence="9" type="ORF">EJ903_14345</name>
</gene>
<organism evidence="9 10">
    <name type="scientific">Azospirillum griseum</name>
    <dbReference type="NCBI Taxonomy" id="2496639"/>
    <lineage>
        <taxon>Bacteria</taxon>
        <taxon>Pseudomonadati</taxon>
        <taxon>Pseudomonadota</taxon>
        <taxon>Alphaproteobacteria</taxon>
        <taxon>Rhodospirillales</taxon>
        <taxon>Azospirillaceae</taxon>
        <taxon>Azospirillum</taxon>
    </lineage>
</organism>
<dbReference type="Pfam" id="PF13742">
    <property type="entry name" value="tRNA_anti_2"/>
    <property type="match status" value="1"/>
</dbReference>
<feature type="domain" description="Exonuclease VII large subunit C-terminal" evidence="7">
    <location>
        <begin position="144"/>
        <end position="369"/>
    </location>
</feature>
<comment type="catalytic activity">
    <reaction evidence="5">
        <text>Exonucleolytic cleavage in either 5'- to 3'- or 3'- to 5'-direction to yield nucleoside 5'-phosphates.</text>
        <dbReference type="EC" id="3.1.11.6"/>
    </reaction>
</comment>
<evidence type="ECO:0000313" key="10">
    <source>
        <dbReference type="Proteomes" id="UP000277007"/>
    </source>
</evidence>
<evidence type="ECO:0000256" key="1">
    <source>
        <dbReference type="ARBA" id="ARBA00022490"/>
    </source>
</evidence>
<comment type="caution">
    <text evidence="9">The sequence shown here is derived from an EMBL/GenBank/DDBJ whole genome shotgun (WGS) entry which is preliminary data.</text>
</comment>
<evidence type="ECO:0000313" key="9">
    <source>
        <dbReference type="EMBL" id="RTR19199.1"/>
    </source>
</evidence>
<dbReference type="GO" id="GO:0008855">
    <property type="term" value="F:exodeoxyribonuclease VII activity"/>
    <property type="evidence" value="ECO:0007669"/>
    <property type="project" value="UniProtKB-UniRule"/>
</dbReference>
<reference evidence="9 10" key="1">
    <citation type="submission" date="2018-12" db="EMBL/GenBank/DDBJ databases">
        <authorList>
            <person name="Yang Y."/>
        </authorList>
    </citation>
    <scope>NUCLEOTIDE SEQUENCE [LARGE SCALE GENOMIC DNA]</scope>
    <source>
        <strain evidence="9 10">L-25-5w-1</strain>
    </source>
</reference>
<comment type="subunit">
    <text evidence="5">Heterooligomer composed of large and small subunits.</text>
</comment>
<dbReference type="CDD" id="cd04489">
    <property type="entry name" value="ExoVII_LU_OBF"/>
    <property type="match status" value="1"/>
</dbReference>
<dbReference type="InterPro" id="IPR025824">
    <property type="entry name" value="OB-fold_nuc-bd_dom"/>
</dbReference>
<dbReference type="InterPro" id="IPR003753">
    <property type="entry name" value="Exonuc_VII_L"/>
</dbReference>
<evidence type="ECO:0000256" key="4">
    <source>
        <dbReference type="ARBA" id="ARBA00022839"/>
    </source>
</evidence>
<name>A0A3S0KAG7_9PROT</name>
<dbReference type="Proteomes" id="UP000277007">
    <property type="component" value="Unassembled WGS sequence"/>
</dbReference>
<comment type="subcellular location">
    <subcellularLocation>
        <location evidence="5">Cytoplasm</location>
    </subcellularLocation>
</comment>
<dbReference type="PANTHER" id="PTHR30008">
    <property type="entry name" value="EXODEOXYRIBONUCLEASE 7 LARGE SUBUNIT"/>
    <property type="match status" value="1"/>
</dbReference>
<feature type="compositionally biased region" description="Basic and acidic residues" evidence="6">
    <location>
        <begin position="525"/>
        <end position="546"/>
    </location>
</feature>
<dbReference type="RefSeq" id="WP_126616547.1">
    <property type="nucleotide sequence ID" value="NZ_JBHUCY010000030.1"/>
</dbReference>
<comment type="similarity">
    <text evidence="5">Belongs to the XseA family.</text>
</comment>
<dbReference type="GO" id="GO:0005737">
    <property type="term" value="C:cytoplasm"/>
    <property type="evidence" value="ECO:0007669"/>
    <property type="project" value="UniProtKB-SubCell"/>
</dbReference>
<evidence type="ECO:0000259" key="7">
    <source>
        <dbReference type="Pfam" id="PF02601"/>
    </source>
</evidence>
<keyword evidence="2 5" id="KW-0540">Nuclease</keyword>
<dbReference type="GO" id="GO:0006308">
    <property type="term" value="P:DNA catabolic process"/>
    <property type="evidence" value="ECO:0007669"/>
    <property type="project" value="UniProtKB-UniRule"/>
</dbReference>
<dbReference type="NCBIfam" id="TIGR00237">
    <property type="entry name" value="xseA"/>
    <property type="match status" value="1"/>
</dbReference>
<evidence type="ECO:0000256" key="3">
    <source>
        <dbReference type="ARBA" id="ARBA00022801"/>
    </source>
</evidence>
<dbReference type="EMBL" id="RXMA01000012">
    <property type="protein sequence ID" value="RTR19199.1"/>
    <property type="molecule type" value="Genomic_DNA"/>
</dbReference>
<evidence type="ECO:0000256" key="6">
    <source>
        <dbReference type="SAM" id="MobiDB-lite"/>
    </source>
</evidence>
<keyword evidence="4 5" id="KW-0269">Exonuclease</keyword>
<dbReference type="GO" id="GO:0003676">
    <property type="term" value="F:nucleic acid binding"/>
    <property type="evidence" value="ECO:0007669"/>
    <property type="project" value="InterPro"/>
</dbReference>
<proteinExistence type="inferred from homology"/>
<accession>A0A3S0KAG7</accession>
<feature type="domain" description="OB-fold nucleic acid binding" evidence="8">
    <location>
        <begin position="28"/>
        <end position="121"/>
    </location>
</feature>